<comment type="caution">
    <text evidence="1">The sequence shown here is derived from an EMBL/GenBank/DDBJ whole genome shotgun (WGS) entry which is preliminary data.</text>
</comment>
<name>A0A8J3MXM0_9CHLR</name>
<dbReference type="Proteomes" id="UP000597444">
    <property type="component" value="Unassembled WGS sequence"/>
</dbReference>
<evidence type="ECO:0000313" key="2">
    <source>
        <dbReference type="Proteomes" id="UP000597444"/>
    </source>
</evidence>
<accession>A0A8J3MXM0</accession>
<dbReference type="AlphaFoldDB" id="A0A8J3MXM0"/>
<proteinExistence type="predicted"/>
<protein>
    <submittedName>
        <fullName evidence="1">Uncharacterized protein</fullName>
    </submittedName>
</protein>
<dbReference type="RefSeq" id="WP_220202035.1">
    <property type="nucleotide sequence ID" value="NZ_BNJK01000001.1"/>
</dbReference>
<dbReference type="InterPro" id="IPR009057">
    <property type="entry name" value="Homeodomain-like_sf"/>
</dbReference>
<dbReference type="SUPFAM" id="SSF46689">
    <property type="entry name" value="Homeodomain-like"/>
    <property type="match status" value="1"/>
</dbReference>
<dbReference type="EMBL" id="BNJK01000001">
    <property type="protein sequence ID" value="GHO91119.1"/>
    <property type="molecule type" value="Genomic_DNA"/>
</dbReference>
<organism evidence="1 2">
    <name type="scientific">Reticulibacter mediterranei</name>
    <dbReference type="NCBI Taxonomy" id="2778369"/>
    <lineage>
        <taxon>Bacteria</taxon>
        <taxon>Bacillati</taxon>
        <taxon>Chloroflexota</taxon>
        <taxon>Ktedonobacteria</taxon>
        <taxon>Ktedonobacterales</taxon>
        <taxon>Reticulibacteraceae</taxon>
        <taxon>Reticulibacter</taxon>
    </lineage>
</organism>
<sequence>MVAPAVEGINLFKVAGRSISGWVPSFKMGATSPVKPPFCSQLEERLLLWLDYHPQVASYARGDIGPQFAATYRLSIPKHAPFAIGYMFENKPHEYLPDVVGMLTNGKPFIAEAGMEDDKRSDRSLAKAEAARRFAHIQEGTFWIETEHTLTRAYHDNLVFLHARRKVFPAYAEMVMAVQESWPWGEVASVEEIEDRLDGRWPAHLIEAAIWKRVGDSMAAGHLLVDLKQHTLDRKLLLALLPPDASPRVPDPLPEILETVPDAASRLPTISLAQSWQVPGSTFDASTLDEEQRDRFHRNLRAVEQVLAGAQQTKIAKESGIDRSTLSRLVKRTREVGQIGCRPHGKYRRAPQLHPAFQECICQLYALLTRLTMAAIQEHTEMHQVAARLSAQTGTTVKLPSYKQVRTEVNRLKMEPEVVVIREQADQPRSREEVAIPTTASIKCTFLGVVPIDIKPFAESGVSLVECPDCGRTWMLSPRGGVVRFKSHDKRKTATSHTAEQWAMRETIWNVVGGENK</sequence>
<keyword evidence="2" id="KW-1185">Reference proteome</keyword>
<evidence type="ECO:0000313" key="1">
    <source>
        <dbReference type="EMBL" id="GHO91119.1"/>
    </source>
</evidence>
<reference evidence="1" key="1">
    <citation type="submission" date="2020-10" db="EMBL/GenBank/DDBJ databases">
        <title>Taxonomic study of unclassified bacteria belonging to the class Ktedonobacteria.</title>
        <authorList>
            <person name="Yabe S."/>
            <person name="Wang C.M."/>
            <person name="Zheng Y."/>
            <person name="Sakai Y."/>
            <person name="Cavaletti L."/>
            <person name="Monciardini P."/>
            <person name="Donadio S."/>
        </authorList>
    </citation>
    <scope>NUCLEOTIDE SEQUENCE</scope>
    <source>
        <strain evidence="1">ID150040</strain>
    </source>
</reference>
<gene>
    <name evidence="1" type="ORF">KSF_011670</name>
</gene>